<evidence type="ECO:0000313" key="3">
    <source>
        <dbReference type="Proteomes" id="UP001056619"/>
    </source>
</evidence>
<feature type="signal peptide" evidence="1">
    <location>
        <begin position="1"/>
        <end position="25"/>
    </location>
</feature>
<gene>
    <name evidence="2" type="ORF">NCF85_07860</name>
</gene>
<protein>
    <submittedName>
        <fullName evidence="2">Uncharacterized protein</fullName>
    </submittedName>
</protein>
<proteinExistence type="predicted"/>
<organism evidence="2 3">
    <name type="scientific">Qipengyuania citrea</name>
    <dbReference type="NCBI Taxonomy" id="225971"/>
    <lineage>
        <taxon>Bacteria</taxon>
        <taxon>Pseudomonadati</taxon>
        <taxon>Pseudomonadota</taxon>
        <taxon>Alphaproteobacteria</taxon>
        <taxon>Sphingomonadales</taxon>
        <taxon>Erythrobacteraceae</taxon>
        <taxon>Qipengyuania</taxon>
    </lineage>
</organism>
<evidence type="ECO:0000313" key="2">
    <source>
        <dbReference type="EMBL" id="USA60041.1"/>
    </source>
</evidence>
<accession>A0ABY4U5D5</accession>
<keyword evidence="3" id="KW-1185">Reference proteome</keyword>
<dbReference type="EMBL" id="CP098494">
    <property type="protein sequence ID" value="USA60041.1"/>
    <property type="molecule type" value="Genomic_DNA"/>
</dbReference>
<feature type="chain" id="PRO_5046250201" evidence="1">
    <location>
        <begin position="26"/>
        <end position="208"/>
    </location>
</feature>
<sequence length="208" mass="21056">MRMKKLVSAAAAVALSIGFAGAASAQTVNQQVDINANVASKCGISAQQTSITLGDLTDANAKVRSAVTQEIATALNNARIIGFCNAPNSQVEVQRAVLARVGATGTGLTDGGFSQFVRYNLDTSINGLALDSTSTVGASTVANRFGGHISLSSTATHLQFAQAASNGQAVASSNGSTSTATDWSSLTDRRLAAGNYTGFVNVILTPGA</sequence>
<dbReference type="Proteomes" id="UP001056619">
    <property type="component" value="Chromosome"/>
</dbReference>
<keyword evidence="1" id="KW-0732">Signal</keyword>
<dbReference type="RefSeq" id="WP_301641235.1">
    <property type="nucleotide sequence ID" value="NZ_CP098494.1"/>
</dbReference>
<evidence type="ECO:0000256" key="1">
    <source>
        <dbReference type="SAM" id="SignalP"/>
    </source>
</evidence>
<reference evidence="2 3" key="1">
    <citation type="submission" date="2022-06" db="EMBL/GenBank/DDBJ databases">
        <authorList>
            <person name="Liu G."/>
        </authorList>
    </citation>
    <scope>NUCLEOTIDE SEQUENCE [LARGE SCALE GENOMIC DNA]</scope>
    <source>
        <strain evidence="2 3">E4</strain>
    </source>
</reference>
<name>A0ABY4U5D5_9SPHN</name>